<evidence type="ECO:0000313" key="4">
    <source>
        <dbReference type="EMBL" id="EPS41844.1"/>
    </source>
</evidence>
<dbReference type="Proteomes" id="UP000015100">
    <property type="component" value="Unassembled WGS sequence"/>
</dbReference>
<organism evidence="4 5">
    <name type="scientific">Dactylellina haptotyla (strain CBS 200.50)</name>
    <name type="common">Nematode-trapping fungus</name>
    <name type="synonym">Monacrosporium haptotylum</name>
    <dbReference type="NCBI Taxonomy" id="1284197"/>
    <lineage>
        <taxon>Eukaryota</taxon>
        <taxon>Fungi</taxon>
        <taxon>Dikarya</taxon>
        <taxon>Ascomycota</taxon>
        <taxon>Pezizomycotina</taxon>
        <taxon>Orbiliomycetes</taxon>
        <taxon>Orbiliales</taxon>
        <taxon>Orbiliaceae</taxon>
        <taxon>Dactylellina</taxon>
    </lineage>
</organism>
<reference evidence="4 5" key="1">
    <citation type="journal article" date="2013" name="PLoS Genet.">
        <title>Genomic mechanisms accounting for the adaptation to parasitism in nematode-trapping fungi.</title>
        <authorList>
            <person name="Meerupati T."/>
            <person name="Andersson K.M."/>
            <person name="Friman E."/>
            <person name="Kumar D."/>
            <person name="Tunlid A."/>
            <person name="Ahren D."/>
        </authorList>
    </citation>
    <scope>NUCLEOTIDE SEQUENCE [LARGE SCALE GENOMIC DNA]</scope>
    <source>
        <strain evidence="4 5">CBS 200.50</strain>
    </source>
</reference>
<reference evidence="5" key="2">
    <citation type="submission" date="2013-04" db="EMBL/GenBank/DDBJ databases">
        <title>Genomic mechanisms accounting for the adaptation to parasitism in nematode-trapping fungi.</title>
        <authorList>
            <person name="Ahren D.G."/>
        </authorList>
    </citation>
    <scope>NUCLEOTIDE SEQUENCE [LARGE SCALE GENOMIC DNA]</scope>
    <source>
        <strain evidence="5">CBS 200.50</strain>
    </source>
</reference>
<feature type="compositionally biased region" description="Low complexity" evidence="1">
    <location>
        <begin position="564"/>
        <end position="586"/>
    </location>
</feature>
<dbReference type="PROSITE" id="PS51212">
    <property type="entry name" value="WSC"/>
    <property type="match status" value="2"/>
</dbReference>
<keyword evidence="2" id="KW-0732">Signal</keyword>
<evidence type="ECO:0000259" key="3">
    <source>
        <dbReference type="PROSITE" id="PS51212"/>
    </source>
</evidence>
<feature type="compositionally biased region" description="Low complexity" evidence="1">
    <location>
        <begin position="634"/>
        <end position="653"/>
    </location>
</feature>
<feature type="domain" description="WSC" evidence="3">
    <location>
        <begin position="54"/>
        <end position="165"/>
    </location>
</feature>
<sequence>MRVTALIASVAIGFAATAFAAPATSELIPRDGTLEKRGWTYQSLWPAYPGNFTAWKPIGCYSGEVSLTYNTAMCSCQNPGWNKHGEMPFTMQKCFAWCKGAGFRYAGIKGDSQMKSCWCGNGISDDEKLSNAAKCNVPCGEGEGGGIYDENQCGGKTTYTVYKDPCYKDFDGEAEIANYNYIGCFNYEGGPSMPYWIGQESDNLSVDSCIEHCASKGFAYSAMAASGSNCWLGTQCQCTGKLPKAWIDRHNAYPGDNNGCTALCSATAKVKSSIDKQDYQYCGGCWFFSMYFNGNLAEPEICEADPPKVTTTITTPGPTPGTTTIPGKSTDTVIITTPVEKTTVTTTVTGSKPGTTTKTGPTTDSVRITVTPATQVTVTTTVPGQKAGTTTKFVTNEDGDTVTDSGTVSVRITTPTVKPTQVTVTTTVPGKNAGTTTKFVTNGDGDTVTDSGTVSVRITTPTAKPTQATVTRTTPGPSPGTETLYVTDDNGDTVTDSGTVSVIITTTTKPAAYSNHATVTTTVTGDEPGTTTKTGSKTDTVVVTITPDGPTDEPDGPTPMSDHPTTTVTTSGDTPGTTTIPGDNTDTVIITTPSVPTGKVTITTTVSGSKPGTTLIPGSKTDTVRITTKPGAPPATSKTTVTVTTGGPAPGTTTIPGDKTVSVIITTKTGGDAPPTGTPPNDSCCIMPKPSNSDTKMGITYPLGDVNPSLVWTPNKASFVLIKLQGITTNCKTSYKYTIAEFQTACWNGCMEQQKKCYIVYGVKTDVCTGVGKKKKCFSKQELRSQCDTQYGACKLANTNTNKKNNPLKTAMDQCGAAPPEDEEYIDD</sequence>
<dbReference type="STRING" id="1284197.S8AG87"/>
<dbReference type="Pfam" id="PF01822">
    <property type="entry name" value="WSC"/>
    <property type="match status" value="1"/>
</dbReference>
<name>S8AG87_DACHA</name>
<protein>
    <recommendedName>
        <fullName evidence="3">WSC domain-containing protein</fullName>
    </recommendedName>
</protein>
<proteinExistence type="predicted"/>
<dbReference type="HOGENOM" id="CLU_327886_0_0_1"/>
<comment type="caution">
    <text evidence="4">The sequence shown here is derived from an EMBL/GenBank/DDBJ whole genome shotgun (WGS) entry which is preliminary data.</text>
</comment>
<gene>
    <name evidence="4" type="ORF">H072_4229</name>
</gene>
<dbReference type="EMBL" id="AQGS01000147">
    <property type="protein sequence ID" value="EPS41844.1"/>
    <property type="molecule type" value="Genomic_DNA"/>
</dbReference>
<keyword evidence="5" id="KW-1185">Reference proteome</keyword>
<evidence type="ECO:0000313" key="5">
    <source>
        <dbReference type="Proteomes" id="UP000015100"/>
    </source>
</evidence>
<dbReference type="OMA" id="EICEADP"/>
<feature type="chain" id="PRO_5004547753" description="WSC domain-containing protein" evidence="2">
    <location>
        <begin position="21"/>
        <end position="828"/>
    </location>
</feature>
<dbReference type="InterPro" id="IPR002889">
    <property type="entry name" value="WSC_carb-bd"/>
</dbReference>
<dbReference type="AlphaFoldDB" id="S8AG87"/>
<evidence type="ECO:0000256" key="1">
    <source>
        <dbReference type="SAM" id="MobiDB-lite"/>
    </source>
</evidence>
<feature type="signal peptide" evidence="2">
    <location>
        <begin position="1"/>
        <end position="20"/>
    </location>
</feature>
<feature type="region of interest" description="Disordered" evidence="1">
    <location>
        <begin position="628"/>
        <end position="653"/>
    </location>
</feature>
<feature type="domain" description="WSC" evidence="3">
    <location>
        <begin position="178"/>
        <end position="294"/>
    </location>
</feature>
<feature type="region of interest" description="Disordered" evidence="1">
    <location>
        <begin position="547"/>
        <end position="586"/>
    </location>
</feature>
<accession>S8AG87</accession>
<dbReference type="OrthoDB" id="2019572at2759"/>
<evidence type="ECO:0000256" key="2">
    <source>
        <dbReference type="SAM" id="SignalP"/>
    </source>
</evidence>